<accession>A0ABR2IKU9</accession>
<dbReference type="Gene3D" id="3.40.50.10740">
    <property type="entry name" value="Class I glutamine amidotransferase-like"/>
    <property type="match status" value="1"/>
</dbReference>
<evidence type="ECO:0000259" key="3">
    <source>
        <dbReference type="Pfam" id="PF02016"/>
    </source>
</evidence>
<evidence type="ECO:0008006" key="7">
    <source>
        <dbReference type="Google" id="ProtNLM"/>
    </source>
</evidence>
<evidence type="ECO:0000259" key="4">
    <source>
        <dbReference type="Pfam" id="PF17676"/>
    </source>
</evidence>
<dbReference type="InterPro" id="IPR040921">
    <property type="entry name" value="Peptidase_S66C"/>
</dbReference>
<protein>
    <recommendedName>
        <fullName evidence="7">LD-carboxypeptidase</fullName>
    </recommendedName>
</protein>
<dbReference type="Proteomes" id="UP001470230">
    <property type="component" value="Unassembled WGS sequence"/>
</dbReference>
<dbReference type="CDD" id="cd07062">
    <property type="entry name" value="Peptidase_S66_mccF_like"/>
    <property type="match status" value="1"/>
</dbReference>
<evidence type="ECO:0000313" key="5">
    <source>
        <dbReference type="EMBL" id="KAK8864897.1"/>
    </source>
</evidence>
<dbReference type="SUPFAM" id="SSF52317">
    <property type="entry name" value="Class I glutamine amidotransferase-like"/>
    <property type="match status" value="1"/>
</dbReference>
<dbReference type="InterPro" id="IPR040449">
    <property type="entry name" value="Peptidase_S66_N"/>
</dbReference>
<evidence type="ECO:0000313" key="6">
    <source>
        <dbReference type="Proteomes" id="UP001470230"/>
    </source>
</evidence>
<dbReference type="InterPro" id="IPR027478">
    <property type="entry name" value="LdcA_N"/>
</dbReference>
<dbReference type="PANTHER" id="PTHR30237">
    <property type="entry name" value="MURAMOYLTETRAPEPTIDE CARBOXYPEPTIDASE"/>
    <property type="match status" value="1"/>
</dbReference>
<dbReference type="PANTHER" id="PTHR30237:SF4">
    <property type="entry name" value="LD-CARBOXYPEPTIDASE C-TERMINAL DOMAIN-CONTAINING PROTEIN"/>
    <property type="match status" value="1"/>
</dbReference>
<dbReference type="Pfam" id="PF17676">
    <property type="entry name" value="Peptidase_S66C"/>
    <property type="match status" value="1"/>
</dbReference>
<keyword evidence="2" id="KW-0378">Hydrolase</keyword>
<dbReference type="InterPro" id="IPR029062">
    <property type="entry name" value="Class_I_gatase-like"/>
</dbReference>
<dbReference type="Gene3D" id="3.50.30.60">
    <property type="entry name" value="LD-carboxypeptidase A C-terminal domain-like"/>
    <property type="match status" value="1"/>
</dbReference>
<comment type="caution">
    <text evidence="5">The sequence shown here is derived from an EMBL/GenBank/DDBJ whole genome shotgun (WGS) entry which is preliminary data.</text>
</comment>
<comment type="similarity">
    <text evidence="1">Belongs to the peptidase S66 family.</text>
</comment>
<organism evidence="5 6">
    <name type="scientific">Tritrichomonas musculus</name>
    <dbReference type="NCBI Taxonomy" id="1915356"/>
    <lineage>
        <taxon>Eukaryota</taxon>
        <taxon>Metamonada</taxon>
        <taxon>Parabasalia</taxon>
        <taxon>Tritrichomonadida</taxon>
        <taxon>Tritrichomonadidae</taxon>
        <taxon>Tritrichomonas</taxon>
    </lineage>
</organism>
<keyword evidence="6" id="KW-1185">Reference proteome</keyword>
<dbReference type="EMBL" id="JAPFFF010000016">
    <property type="protein sequence ID" value="KAK8864897.1"/>
    <property type="molecule type" value="Genomic_DNA"/>
</dbReference>
<dbReference type="Pfam" id="PF02016">
    <property type="entry name" value="Peptidase_S66"/>
    <property type="match status" value="1"/>
</dbReference>
<dbReference type="PIRSF" id="PIRSF028757">
    <property type="entry name" value="LD-carboxypeptidase"/>
    <property type="match status" value="1"/>
</dbReference>
<name>A0ABR2IKU9_9EUKA</name>
<feature type="domain" description="LD-carboxypeptidase N-terminal" evidence="3">
    <location>
        <begin position="13"/>
        <end position="134"/>
    </location>
</feature>
<gene>
    <name evidence="5" type="ORF">M9Y10_010424</name>
</gene>
<evidence type="ECO:0000256" key="2">
    <source>
        <dbReference type="ARBA" id="ARBA00022801"/>
    </source>
</evidence>
<proteinExistence type="inferred from homology"/>
<dbReference type="InterPro" id="IPR003507">
    <property type="entry name" value="S66_fam"/>
</dbReference>
<dbReference type="InterPro" id="IPR027461">
    <property type="entry name" value="Carboxypeptidase_A_C_sf"/>
</dbReference>
<evidence type="ECO:0000256" key="1">
    <source>
        <dbReference type="ARBA" id="ARBA00010233"/>
    </source>
</evidence>
<feature type="domain" description="LD-carboxypeptidase C-terminal" evidence="4">
    <location>
        <begin position="209"/>
        <end position="329"/>
    </location>
</feature>
<reference evidence="5 6" key="1">
    <citation type="submission" date="2024-04" db="EMBL/GenBank/DDBJ databases">
        <title>Tritrichomonas musculus Genome.</title>
        <authorList>
            <person name="Alves-Ferreira E."/>
            <person name="Grigg M."/>
            <person name="Lorenzi H."/>
            <person name="Galac M."/>
        </authorList>
    </citation>
    <scope>NUCLEOTIDE SEQUENCE [LARGE SCALE GENOMIC DNA]</scope>
    <source>
        <strain evidence="5 6">EAF2021</strain>
    </source>
</reference>
<dbReference type="SUPFAM" id="SSF141986">
    <property type="entry name" value="LD-carboxypeptidase A C-terminal domain-like"/>
    <property type="match status" value="1"/>
</dbReference>
<sequence length="345" mass="38641">MIKPKLLKKGDKIAVVSLSWGGAGDPQLIHKYNIGKKRLETEFGLEVIAMPNALKGTEFVSNHPELRAQDLMDAFKDPTINAIFCSIGGDDSIRLLPYIDYEIIKNNPKIFMGYSDTTINHFMMYKAGLVSFYGPSVMAEFGEYVKMPDYTIDAVKSILFGNSTGYEMISSSIWSSDFISWDEAHQNIQKKFIPDTHGYEILQGKGKVQGHFLGGCIDVFMMAVGTEIFPSLEKWKKAILFIETSEEKPSPQIVIYALRNLAAQKILSVISAIMVGKPCQESFYNEYKEAIVQVVNKEENLKDIPIIYNVNFGHACPIGVIPYGIQAEIDCDKKKITLLESCCLD</sequence>